<keyword evidence="1" id="KW-1003">Cell membrane</keyword>
<dbReference type="OrthoDB" id="4376250at2"/>
<evidence type="ECO:0000256" key="2">
    <source>
        <dbReference type="ARBA" id="ARBA00022729"/>
    </source>
</evidence>
<organism evidence="7 8">
    <name type="scientific">Mycolicibacterium sphagni</name>
    <dbReference type="NCBI Taxonomy" id="1786"/>
    <lineage>
        <taxon>Bacteria</taxon>
        <taxon>Bacillati</taxon>
        <taxon>Actinomycetota</taxon>
        <taxon>Actinomycetes</taxon>
        <taxon>Mycobacteriales</taxon>
        <taxon>Mycobacteriaceae</taxon>
        <taxon>Mycolicibacterium</taxon>
    </lineage>
</organism>
<protein>
    <recommendedName>
        <fullName evidence="9">Lipoprotein LpqH</fullName>
    </recommendedName>
</protein>
<dbReference type="InterPro" id="IPR008691">
    <property type="entry name" value="LpqH"/>
</dbReference>
<keyword evidence="5" id="KW-0449">Lipoprotein</keyword>
<keyword evidence="8" id="KW-1185">Reference proteome</keyword>
<keyword evidence="3" id="KW-0472">Membrane</keyword>
<dbReference type="EMBL" id="NOZR01000007">
    <property type="protein sequence ID" value="OYN80016.1"/>
    <property type="molecule type" value="Genomic_DNA"/>
</dbReference>
<gene>
    <name evidence="7" type="ORF">CG716_10255</name>
</gene>
<dbReference type="Proteomes" id="UP000216063">
    <property type="component" value="Unassembled WGS sequence"/>
</dbReference>
<dbReference type="RefSeq" id="WP_094479089.1">
    <property type="nucleotide sequence ID" value="NZ_JACKSC010000333.1"/>
</dbReference>
<evidence type="ECO:0000256" key="6">
    <source>
        <dbReference type="SAM" id="SignalP"/>
    </source>
</evidence>
<evidence type="ECO:0000256" key="4">
    <source>
        <dbReference type="ARBA" id="ARBA00023139"/>
    </source>
</evidence>
<name>A0A255DKX8_9MYCO</name>
<evidence type="ECO:0008006" key="9">
    <source>
        <dbReference type="Google" id="ProtNLM"/>
    </source>
</evidence>
<reference evidence="7 8" key="1">
    <citation type="submission" date="2017-07" db="EMBL/GenBank/DDBJ databases">
        <title>The new phylogeny of genus Mycobacterium.</title>
        <authorList>
            <person name="Tortoli E."/>
            <person name="Trovato A."/>
            <person name="Cirillo D.M."/>
        </authorList>
    </citation>
    <scope>NUCLEOTIDE SEQUENCE [LARGE SCALE GENOMIC DNA]</scope>
    <source>
        <strain evidence="7 8">ATCC 33027</strain>
    </source>
</reference>
<keyword evidence="4" id="KW-0564">Palmitate</keyword>
<accession>A0A255DKX8</accession>
<dbReference type="GO" id="GO:0016020">
    <property type="term" value="C:membrane"/>
    <property type="evidence" value="ECO:0007669"/>
    <property type="project" value="InterPro"/>
</dbReference>
<evidence type="ECO:0000256" key="3">
    <source>
        <dbReference type="ARBA" id="ARBA00023136"/>
    </source>
</evidence>
<feature type="signal peptide" evidence="6">
    <location>
        <begin position="1"/>
        <end position="20"/>
    </location>
</feature>
<evidence type="ECO:0000313" key="7">
    <source>
        <dbReference type="EMBL" id="OYN80016.1"/>
    </source>
</evidence>
<evidence type="ECO:0000256" key="1">
    <source>
        <dbReference type="ARBA" id="ARBA00022475"/>
    </source>
</evidence>
<dbReference type="AlphaFoldDB" id="A0A255DKX8"/>
<dbReference type="PROSITE" id="PS51257">
    <property type="entry name" value="PROKAR_LIPOPROTEIN"/>
    <property type="match status" value="1"/>
</dbReference>
<keyword evidence="2 6" id="KW-0732">Signal</keyword>
<evidence type="ECO:0000313" key="8">
    <source>
        <dbReference type="Proteomes" id="UP000216063"/>
    </source>
</evidence>
<proteinExistence type="predicted"/>
<evidence type="ECO:0000256" key="5">
    <source>
        <dbReference type="ARBA" id="ARBA00023288"/>
    </source>
</evidence>
<feature type="chain" id="PRO_5039098396" description="Lipoprotein LpqH" evidence="6">
    <location>
        <begin position="21"/>
        <end position="158"/>
    </location>
</feature>
<sequence>MRHQASGLFVAGSVVALAIAGCSSGTSGSNSSASSTSTTGAAAVNTATAVVVDGQNQSVNGAVSCTTSGDNITIAVGDATTGVGAIVTTANPPIVHSVGLGNVNGVMFGYSDAATGQGNVQATLNGKTYDITGTATGVDTANPQQPVSKSFELRVTCP</sequence>
<dbReference type="Pfam" id="PF05481">
    <property type="entry name" value="Myco_19_kDa"/>
    <property type="match status" value="1"/>
</dbReference>
<comment type="caution">
    <text evidence="7">The sequence shown here is derived from an EMBL/GenBank/DDBJ whole genome shotgun (WGS) entry which is preliminary data.</text>
</comment>